<dbReference type="InterPro" id="IPR011989">
    <property type="entry name" value="ARM-like"/>
</dbReference>
<organism evidence="4 5">
    <name type="scientific">Canna indica</name>
    <name type="common">Indian-shot</name>
    <dbReference type="NCBI Taxonomy" id="4628"/>
    <lineage>
        <taxon>Eukaryota</taxon>
        <taxon>Viridiplantae</taxon>
        <taxon>Streptophyta</taxon>
        <taxon>Embryophyta</taxon>
        <taxon>Tracheophyta</taxon>
        <taxon>Spermatophyta</taxon>
        <taxon>Magnoliopsida</taxon>
        <taxon>Liliopsida</taxon>
        <taxon>Zingiberales</taxon>
        <taxon>Cannaceae</taxon>
        <taxon>Canna</taxon>
    </lineage>
</organism>
<gene>
    <name evidence="4" type="ORF">Cni_G21266</name>
</gene>
<dbReference type="InterPro" id="IPR000225">
    <property type="entry name" value="Armadillo"/>
</dbReference>
<dbReference type="InterPro" id="IPR016024">
    <property type="entry name" value="ARM-type_fold"/>
</dbReference>
<dbReference type="FunFam" id="1.25.10.10:FF:000300">
    <property type="entry name" value="U-box domain-containing protein 4"/>
    <property type="match status" value="1"/>
</dbReference>
<dbReference type="Pfam" id="PF25598">
    <property type="entry name" value="ARM_PUB"/>
    <property type="match status" value="1"/>
</dbReference>
<accession>A0AAQ3KQF0</accession>
<feature type="repeat" description="ARM" evidence="2">
    <location>
        <begin position="193"/>
        <end position="221"/>
    </location>
</feature>
<evidence type="ECO:0000313" key="5">
    <source>
        <dbReference type="Proteomes" id="UP001327560"/>
    </source>
</evidence>
<dbReference type="SUPFAM" id="SSF48371">
    <property type="entry name" value="ARM repeat"/>
    <property type="match status" value="1"/>
</dbReference>
<dbReference type="InterPro" id="IPR058678">
    <property type="entry name" value="ARM_PUB"/>
</dbReference>
<dbReference type="AlphaFoldDB" id="A0AAQ3KQF0"/>
<evidence type="ECO:0000256" key="1">
    <source>
        <dbReference type="ARBA" id="ARBA00022786"/>
    </source>
</evidence>
<evidence type="ECO:0000259" key="3">
    <source>
        <dbReference type="Pfam" id="PF25598"/>
    </source>
</evidence>
<protein>
    <submittedName>
        <fullName evidence="4">U-box domain-containing protein 4-like</fullName>
    </submittedName>
</protein>
<proteinExistence type="predicted"/>
<keyword evidence="1" id="KW-0833">Ubl conjugation pathway</keyword>
<dbReference type="EMBL" id="CP136895">
    <property type="protein sequence ID" value="WOL12499.1"/>
    <property type="molecule type" value="Genomic_DNA"/>
</dbReference>
<feature type="domain" description="U-box" evidence="3">
    <location>
        <begin position="72"/>
        <end position="353"/>
    </location>
</feature>
<dbReference type="Gene3D" id="1.25.10.10">
    <property type="entry name" value="Leucine-rich Repeat Variant"/>
    <property type="match status" value="2"/>
</dbReference>
<dbReference type="PANTHER" id="PTHR23315">
    <property type="entry name" value="U BOX DOMAIN-CONTAINING"/>
    <property type="match status" value="1"/>
</dbReference>
<keyword evidence="5" id="KW-1185">Reference proteome</keyword>
<dbReference type="Proteomes" id="UP001327560">
    <property type="component" value="Chromosome 6"/>
</dbReference>
<dbReference type="PANTHER" id="PTHR23315:SF65">
    <property type="entry name" value="ARM REPEAT SUPERFAMILY PROTEIN"/>
    <property type="match status" value="1"/>
</dbReference>
<evidence type="ECO:0000256" key="2">
    <source>
        <dbReference type="PROSITE-ProRule" id="PRU00259"/>
    </source>
</evidence>
<reference evidence="4 5" key="1">
    <citation type="submission" date="2023-10" db="EMBL/GenBank/DDBJ databases">
        <title>Chromosome-scale genome assembly provides insights into flower coloration mechanisms of Canna indica.</title>
        <authorList>
            <person name="Li C."/>
        </authorList>
    </citation>
    <scope>NUCLEOTIDE SEQUENCE [LARGE SCALE GENOMIC DNA]</scope>
    <source>
        <tissue evidence="4">Flower</tissue>
    </source>
</reference>
<dbReference type="SMART" id="SM00185">
    <property type="entry name" value="ARM"/>
    <property type="match status" value="4"/>
</dbReference>
<dbReference type="PROSITE" id="PS50176">
    <property type="entry name" value="ARM_REPEAT"/>
    <property type="match status" value="1"/>
</dbReference>
<name>A0AAQ3KQF0_9LILI</name>
<evidence type="ECO:0000313" key="4">
    <source>
        <dbReference type="EMBL" id="WOL12499.1"/>
    </source>
</evidence>
<sequence length="425" mass="46584">MESSVEANEATRYKCCRHLASTYLFKSPRPPPVPSRFLAGLRGVDWMESSNIGIYGEDSIDVRGGDVGSVLVQGIMERIQSEDEEDRVQAAREIRRLTKTSATHRRYLYPSIEPLVSMLRSGSSGSGEAAMLGLLNLAVKDERNKIKIVDAGALGPLIFFLESTNSCLQEYATASLLTLSAASINKPKISASGAIPLLVKMLRNGSQQATVDAVMALYNLSTIPNNLDIIISLQPIPALINLLKSCKKYSKTVEKCCALLDLLMVFEEGRIALTLEEGGVLTVIEVLEEGSPRSREHAVGILLTMCESDCCRYREVILKEGVIPGLLELTIQGTAKSQAKAQLLLELLRSPSHRSDVQADALQNIVGNFVSEIDDDDRAVKAKQMLAEMVQISMEQSLRHLQRRAVLCTPQELPCGYSPSRLHSK</sequence>